<gene>
    <name evidence="2" type="ORF">SAMN04489716_2937</name>
</gene>
<reference evidence="2 3" key="1">
    <citation type="submission" date="2016-10" db="EMBL/GenBank/DDBJ databases">
        <authorList>
            <person name="de Groot N.N."/>
        </authorList>
    </citation>
    <scope>NUCLEOTIDE SEQUENCE [LARGE SCALE GENOMIC DNA]</scope>
    <source>
        <strain evidence="2 3">DSM 43941</strain>
    </source>
</reference>
<protein>
    <recommendedName>
        <fullName evidence="4">PknH-like extracellular domain-containing protein</fullName>
    </recommendedName>
</protein>
<dbReference type="PROSITE" id="PS51257">
    <property type="entry name" value="PROKAR_LIPOPROTEIN"/>
    <property type="match status" value="1"/>
</dbReference>
<organism evidence="2 3">
    <name type="scientific">Actinoplanes derwentensis</name>
    <dbReference type="NCBI Taxonomy" id="113562"/>
    <lineage>
        <taxon>Bacteria</taxon>
        <taxon>Bacillati</taxon>
        <taxon>Actinomycetota</taxon>
        <taxon>Actinomycetes</taxon>
        <taxon>Micromonosporales</taxon>
        <taxon>Micromonosporaceae</taxon>
        <taxon>Actinoplanes</taxon>
    </lineage>
</organism>
<proteinExistence type="predicted"/>
<dbReference type="Proteomes" id="UP000198688">
    <property type="component" value="Chromosome I"/>
</dbReference>
<evidence type="ECO:0000313" key="2">
    <source>
        <dbReference type="EMBL" id="SDT23184.1"/>
    </source>
</evidence>
<feature type="chain" id="PRO_5038410927" description="PknH-like extracellular domain-containing protein" evidence="1">
    <location>
        <begin position="19"/>
        <end position="222"/>
    </location>
</feature>
<name>A0A1H1YP26_9ACTN</name>
<dbReference type="STRING" id="113562.SAMN04489716_2937"/>
<feature type="signal peptide" evidence="1">
    <location>
        <begin position="1"/>
        <end position="18"/>
    </location>
</feature>
<sequence>MRFAAGAGLLAVSLAGCASGTVTSGSSVPSPVAVSASTAAAVSGIPAEALLQSADTRGAEAQSLEQGVFPHVRPLRPCGATPYPSDSTRTDVVAMRYTVPGAEQASTPSTVVQFVGRHQAGGAAAQFTEIGAALEKCPGGLGKDQHKWTIVDSDADSMLVRIEQKVSYGDEDPATVAHYAALSTVNDAVVVVADLGWENMDGSEQLVRDLIAKAEERAAKIK</sequence>
<keyword evidence="1" id="KW-0732">Signal</keyword>
<keyword evidence="3" id="KW-1185">Reference proteome</keyword>
<dbReference type="EMBL" id="LT629758">
    <property type="protein sequence ID" value="SDT23184.1"/>
    <property type="molecule type" value="Genomic_DNA"/>
</dbReference>
<evidence type="ECO:0000313" key="3">
    <source>
        <dbReference type="Proteomes" id="UP000198688"/>
    </source>
</evidence>
<evidence type="ECO:0008006" key="4">
    <source>
        <dbReference type="Google" id="ProtNLM"/>
    </source>
</evidence>
<accession>A0A1H1YP26</accession>
<evidence type="ECO:0000256" key="1">
    <source>
        <dbReference type="SAM" id="SignalP"/>
    </source>
</evidence>
<dbReference type="RefSeq" id="WP_092545093.1">
    <property type="nucleotide sequence ID" value="NZ_BOMJ01000001.1"/>
</dbReference>
<dbReference type="AlphaFoldDB" id="A0A1H1YP26"/>
<dbReference type="OrthoDB" id="3293604at2"/>